<evidence type="ECO:0000256" key="9">
    <source>
        <dbReference type="ARBA" id="ARBA00022833"/>
    </source>
</evidence>
<evidence type="ECO:0000256" key="11">
    <source>
        <dbReference type="ARBA" id="ARBA00023136"/>
    </source>
</evidence>
<evidence type="ECO:0000256" key="3">
    <source>
        <dbReference type="ARBA" id="ARBA00012483"/>
    </source>
</evidence>
<keyword evidence="11 12" id="KW-0472">Membrane</keyword>
<dbReference type="InterPro" id="IPR022170">
    <property type="entry name" value="MUL1-like"/>
</dbReference>
<dbReference type="GO" id="GO:0008270">
    <property type="term" value="F:zinc ion binding"/>
    <property type="evidence" value="ECO:0007669"/>
    <property type="project" value="UniProtKB-KW"/>
</dbReference>
<evidence type="ECO:0000256" key="12">
    <source>
        <dbReference type="SAM" id="Phobius"/>
    </source>
</evidence>
<keyword evidence="9" id="KW-0862">Zinc</keyword>
<evidence type="ECO:0000313" key="15">
    <source>
        <dbReference type="Proteomes" id="UP000054010"/>
    </source>
</evidence>
<accession>E1IF48</accession>
<dbReference type="GO" id="GO:0016020">
    <property type="term" value="C:membrane"/>
    <property type="evidence" value="ECO:0007669"/>
    <property type="project" value="UniProtKB-SubCell"/>
</dbReference>
<keyword evidence="6" id="KW-0479">Metal-binding</keyword>
<evidence type="ECO:0000256" key="2">
    <source>
        <dbReference type="ARBA" id="ARBA00004141"/>
    </source>
</evidence>
<dbReference type="HOGENOM" id="CLU_1101974_0_0_0"/>
<feature type="domain" description="E3 Ubiquitin ligase MUL1-like" evidence="13">
    <location>
        <begin position="114"/>
        <end position="239"/>
    </location>
</feature>
<keyword evidence="15" id="KW-1185">Reference proteome</keyword>
<gene>
    <name evidence="14" type="ORF">OSCT_1949</name>
</gene>
<evidence type="ECO:0000256" key="7">
    <source>
        <dbReference type="ARBA" id="ARBA00022771"/>
    </source>
</evidence>
<dbReference type="EC" id="2.3.2.27" evidence="3"/>
<evidence type="ECO:0000256" key="10">
    <source>
        <dbReference type="ARBA" id="ARBA00022989"/>
    </source>
</evidence>
<comment type="caution">
    <text evidence="14">The sequence shown here is derived from an EMBL/GenBank/DDBJ whole genome shotgun (WGS) entry which is preliminary data.</text>
</comment>
<keyword evidence="7" id="KW-0863">Zinc-finger</keyword>
<evidence type="ECO:0000259" key="13">
    <source>
        <dbReference type="Pfam" id="PF12483"/>
    </source>
</evidence>
<proteinExistence type="predicted"/>
<keyword evidence="8" id="KW-0833">Ubl conjugation pathway</keyword>
<dbReference type="GO" id="GO:0061630">
    <property type="term" value="F:ubiquitin protein ligase activity"/>
    <property type="evidence" value="ECO:0007669"/>
    <property type="project" value="UniProtKB-EC"/>
</dbReference>
<organism evidence="14 15">
    <name type="scientific">Oscillochloris trichoides DG-6</name>
    <dbReference type="NCBI Taxonomy" id="765420"/>
    <lineage>
        <taxon>Bacteria</taxon>
        <taxon>Bacillati</taxon>
        <taxon>Chloroflexota</taxon>
        <taxon>Chloroflexia</taxon>
        <taxon>Chloroflexales</taxon>
        <taxon>Chloroflexineae</taxon>
        <taxon>Oscillochloridaceae</taxon>
        <taxon>Oscillochloris</taxon>
    </lineage>
</organism>
<dbReference type="Pfam" id="PF12483">
    <property type="entry name" value="GIDE"/>
    <property type="match status" value="1"/>
</dbReference>
<sequence>MFMFFLVLTLTLALAGIITAIIAWRGESHIIAMRETETLYIAQVIEQHRQGRLGQTVEVVGTSECDVPLRAPYSSELCLAFEYTVNEEHERTERVRSLAPTHRFDLGHAAGREISSHHLNIHAERVPRFYVHDASGRIAVETQGAKIDLIEGMARFESYTGTLNDVEREIWREEYNLPVGNRVYVLATLGDVNGEPVLMRHPVDPKRSFLISHRDEQSYIKHTSIRTYGLYILSGVLISAAVISGLLLMWKG</sequence>
<dbReference type="OrthoDB" id="155425at2"/>
<comment type="subcellular location">
    <subcellularLocation>
        <location evidence="2">Membrane</location>
        <topology evidence="2">Multi-pass membrane protein</topology>
    </subcellularLocation>
</comment>
<evidence type="ECO:0000256" key="4">
    <source>
        <dbReference type="ARBA" id="ARBA00022679"/>
    </source>
</evidence>
<dbReference type="GO" id="GO:0016567">
    <property type="term" value="P:protein ubiquitination"/>
    <property type="evidence" value="ECO:0007669"/>
    <property type="project" value="InterPro"/>
</dbReference>
<evidence type="ECO:0000256" key="5">
    <source>
        <dbReference type="ARBA" id="ARBA00022692"/>
    </source>
</evidence>
<keyword evidence="10 12" id="KW-1133">Transmembrane helix</keyword>
<evidence type="ECO:0000313" key="14">
    <source>
        <dbReference type="EMBL" id="EFO80189.1"/>
    </source>
</evidence>
<feature type="transmembrane region" description="Helical" evidence="12">
    <location>
        <begin position="228"/>
        <end position="250"/>
    </location>
</feature>
<dbReference type="AlphaFoldDB" id="E1IF48"/>
<evidence type="ECO:0000256" key="6">
    <source>
        <dbReference type="ARBA" id="ARBA00022723"/>
    </source>
</evidence>
<name>E1IF48_9CHLR</name>
<keyword evidence="5 12" id="KW-0812">Transmembrane</keyword>
<reference evidence="14 15" key="1">
    <citation type="journal article" date="2011" name="J. Bacteriol.">
        <title>Draft genome sequence of the anoxygenic filamentous phototrophic bacterium Oscillochloris trichoides subsp. DG-6.</title>
        <authorList>
            <person name="Kuznetsov B.B."/>
            <person name="Ivanovsky R.N."/>
            <person name="Keppen O.I."/>
            <person name="Sukhacheva M.V."/>
            <person name="Bumazhkin B.K."/>
            <person name="Patutina E.O."/>
            <person name="Beletsky A.V."/>
            <person name="Mardanov A.V."/>
            <person name="Baslerov R.V."/>
            <person name="Panteleeva A.N."/>
            <person name="Kolganova T.V."/>
            <person name="Ravin N.V."/>
            <person name="Skryabin K.G."/>
        </authorList>
    </citation>
    <scope>NUCLEOTIDE SEQUENCE [LARGE SCALE GENOMIC DNA]</scope>
    <source>
        <strain evidence="14 15">DG-6</strain>
    </source>
</reference>
<evidence type="ECO:0000256" key="8">
    <source>
        <dbReference type="ARBA" id="ARBA00022786"/>
    </source>
</evidence>
<dbReference type="EMBL" id="ADVR01000081">
    <property type="protein sequence ID" value="EFO80189.1"/>
    <property type="molecule type" value="Genomic_DNA"/>
</dbReference>
<keyword evidence="4" id="KW-0808">Transferase</keyword>
<protein>
    <recommendedName>
        <fullName evidence="3">RING-type E3 ubiquitin transferase</fullName>
        <ecNumber evidence="3">2.3.2.27</ecNumber>
    </recommendedName>
</protein>
<dbReference type="Proteomes" id="UP000054010">
    <property type="component" value="Unassembled WGS sequence"/>
</dbReference>
<comment type="catalytic activity">
    <reaction evidence="1">
        <text>S-ubiquitinyl-[E2 ubiquitin-conjugating enzyme]-L-cysteine + [acceptor protein]-L-lysine = [E2 ubiquitin-conjugating enzyme]-L-cysteine + N(6)-ubiquitinyl-[acceptor protein]-L-lysine.</text>
        <dbReference type="EC" id="2.3.2.27"/>
    </reaction>
</comment>
<evidence type="ECO:0000256" key="1">
    <source>
        <dbReference type="ARBA" id="ARBA00000900"/>
    </source>
</evidence>